<feature type="compositionally biased region" description="Acidic residues" evidence="1">
    <location>
        <begin position="432"/>
        <end position="443"/>
    </location>
</feature>
<proteinExistence type="predicted"/>
<comment type="caution">
    <text evidence="3">The sequence shown here is derived from an EMBL/GenBank/DDBJ whole genome shotgun (WGS) entry which is preliminary data.</text>
</comment>
<dbReference type="OrthoDB" id="433513at2759"/>
<gene>
    <name evidence="3" type="ORF">AK812_SmicGene36759</name>
</gene>
<organism evidence="3 4">
    <name type="scientific">Symbiodinium microadriaticum</name>
    <name type="common">Dinoflagellate</name>
    <name type="synonym">Zooxanthella microadriatica</name>
    <dbReference type="NCBI Taxonomy" id="2951"/>
    <lineage>
        <taxon>Eukaryota</taxon>
        <taxon>Sar</taxon>
        <taxon>Alveolata</taxon>
        <taxon>Dinophyceae</taxon>
        <taxon>Suessiales</taxon>
        <taxon>Symbiodiniaceae</taxon>
        <taxon>Symbiodinium</taxon>
    </lineage>
</organism>
<dbReference type="EMBL" id="LSRX01001181">
    <property type="protein sequence ID" value="OLP82573.1"/>
    <property type="molecule type" value="Genomic_DNA"/>
</dbReference>
<evidence type="ECO:0000256" key="2">
    <source>
        <dbReference type="SAM" id="SignalP"/>
    </source>
</evidence>
<keyword evidence="2" id="KW-0732">Signal</keyword>
<evidence type="ECO:0000256" key="1">
    <source>
        <dbReference type="SAM" id="MobiDB-lite"/>
    </source>
</evidence>
<sequence>MVWLALGIGLGTIVARRFFDKQFSSVKQLKRFQEQWEREDREDFGRYRGDWGDSGKKKMKWISDCAQSLESLGEVKHEELEMQEEAFQADFDCARVGEVLEAVAAAGRCSQPGALRLELYIHDAMLTHLPEGVTPGAMTLEVAPFCDGSPGRLALRLVQRHGAERFAWSLTGSLKGALKIPVVQVREWLALALPAHLLNWAFRTSADYEANTQNVAAHQAKGEDVKMPYYFGNLERDREQRPTSRLMRRVFDITDELQDNSQEDDNKNNSDGNDEELVVKMVHREVEKQLRISPDDTKENIIAKVGDVGADTALMTCVSSYTLQSGAVLCAQDNTPCTVCNMVHVNMRMQKLRNSRQQQAAYKRISAQLKPLHPPIVRLTISTLLEDRSVYACGVEEGTDDVAGTGCDVNVFQTKKLPAVTRNWSQRVLEIEADGQPESEEQGDNSKELRDSGKARKLARMIKSGTVPEDLAWTRPKELWPDSSWLFPAELRVILHEVVACLELEQEVEVVRDTVIHGRSWMGLARQLSEGGSCDGVSFEWRFVFSPLEIIAPVRQDTMEKQFVLWFLAEAQALLAQGRAEDEEHDEIHLVATIFDARTWKTLGSVLSGLRVLL</sequence>
<evidence type="ECO:0000313" key="3">
    <source>
        <dbReference type="EMBL" id="OLP82573.1"/>
    </source>
</evidence>
<evidence type="ECO:0000313" key="4">
    <source>
        <dbReference type="Proteomes" id="UP000186817"/>
    </source>
</evidence>
<accession>A0A1Q9CI08</accession>
<dbReference type="Proteomes" id="UP000186817">
    <property type="component" value="Unassembled WGS sequence"/>
</dbReference>
<feature type="chain" id="PRO_5012683524" evidence="2">
    <location>
        <begin position="16"/>
        <end position="614"/>
    </location>
</feature>
<dbReference type="AlphaFoldDB" id="A0A1Q9CI08"/>
<reference evidence="3 4" key="1">
    <citation type="submission" date="2016-02" db="EMBL/GenBank/DDBJ databases">
        <title>Genome analysis of coral dinoflagellate symbionts highlights evolutionary adaptations to a symbiotic lifestyle.</title>
        <authorList>
            <person name="Aranda M."/>
            <person name="Li Y."/>
            <person name="Liew Y.J."/>
            <person name="Baumgarten S."/>
            <person name="Simakov O."/>
            <person name="Wilson M."/>
            <person name="Piel J."/>
            <person name="Ashoor H."/>
            <person name="Bougouffa S."/>
            <person name="Bajic V.B."/>
            <person name="Ryu T."/>
            <person name="Ravasi T."/>
            <person name="Bayer T."/>
            <person name="Micklem G."/>
            <person name="Kim H."/>
            <person name="Bhak J."/>
            <person name="Lajeunesse T.C."/>
            <person name="Voolstra C.R."/>
        </authorList>
    </citation>
    <scope>NUCLEOTIDE SEQUENCE [LARGE SCALE GENOMIC DNA]</scope>
    <source>
        <strain evidence="3 4">CCMP2467</strain>
    </source>
</reference>
<feature type="signal peptide" evidence="2">
    <location>
        <begin position="1"/>
        <end position="15"/>
    </location>
</feature>
<keyword evidence="4" id="KW-1185">Reference proteome</keyword>
<feature type="compositionally biased region" description="Basic and acidic residues" evidence="1">
    <location>
        <begin position="444"/>
        <end position="454"/>
    </location>
</feature>
<name>A0A1Q9CI08_SYMMI</name>
<protein>
    <submittedName>
        <fullName evidence="3">Uncharacterized protein</fullName>
    </submittedName>
</protein>
<feature type="region of interest" description="Disordered" evidence="1">
    <location>
        <begin position="432"/>
        <end position="454"/>
    </location>
</feature>